<organism evidence="6 7">
    <name type="scientific">Acidicapsa dinghuensis</name>
    <dbReference type="NCBI Taxonomy" id="2218256"/>
    <lineage>
        <taxon>Bacteria</taxon>
        <taxon>Pseudomonadati</taxon>
        <taxon>Acidobacteriota</taxon>
        <taxon>Terriglobia</taxon>
        <taxon>Terriglobales</taxon>
        <taxon>Acidobacteriaceae</taxon>
        <taxon>Acidicapsa</taxon>
    </lineage>
</organism>
<dbReference type="EMBL" id="JBHSPH010000005">
    <property type="protein sequence ID" value="MFC5863554.1"/>
    <property type="molecule type" value="Genomic_DNA"/>
</dbReference>
<feature type="transmembrane region" description="Helical" evidence="5">
    <location>
        <begin position="6"/>
        <end position="25"/>
    </location>
</feature>
<sequence length="451" mass="50346">MTRTEIIRFCGIYVPLMLCLFAGIRQRSQPRIFIGCLLGTLWTVPTLLALAHLNGVAQWWSFSGADITFAGMPIELYFGWILLWGVLPQFVPVKLPVAGTVLGFVALDLLAMPACRPLVQLHAHWLIGEAVAVLLVLLPALCLGRWTISTSHLCARASLQLILSCLIFLYFLPELAFALHPSSAWQPLLSMRGWSRQIALQCIAMLALPGVGAVMEFAQRGHGTPIPYDPPSRLVVSGIYRYFANPMQLSCFLVALAWSLLLWNPWLLFVPFICVIYSIGIARWSEAQDLRQRFGSAWQDYRAEVHDWLPRWRPYHAGAPAKLYIAFSCGPCTELRHWLEARNPIGLQILPAESLPFRSIRRLRYDPSDQNSAEEGIRALGRALEHISFAWAIAGTALRLPLIWQFVQLVMDASGFGPQELAACTVGPDIPGLLDKSSGQENVVDNQTLHM</sequence>
<feature type="transmembrane region" description="Helical" evidence="5">
    <location>
        <begin position="158"/>
        <end position="178"/>
    </location>
</feature>
<feature type="transmembrane region" description="Helical" evidence="5">
    <location>
        <begin position="59"/>
        <end position="83"/>
    </location>
</feature>
<evidence type="ECO:0000313" key="7">
    <source>
        <dbReference type="Proteomes" id="UP001596091"/>
    </source>
</evidence>
<evidence type="ECO:0000256" key="2">
    <source>
        <dbReference type="ARBA" id="ARBA00022692"/>
    </source>
</evidence>
<evidence type="ECO:0000313" key="6">
    <source>
        <dbReference type="EMBL" id="MFC5863554.1"/>
    </source>
</evidence>
<gene>
    <name evidence="6" type="ORF">ACFPT7_14705</name>
</gene>
<reference evidence="7" key="1">
    <citation type="journal article" date="2019" name="Int. J. Syst. Evol. Microbiol.">
        <title>The Global Catalogue of Microorganisms (GCM) 10K type strain sequencing project: providing services to taxonomists for standard genome sequencing and annotation.</title>
        <authorList>
            <consortium name="The Broad Institute Genomics Platform"/>
            <consortium name="The Broad Institute Genome Sequencing Center for Infectious Disease"/>
            <person name="Wu L."/>
            <person name="Ma J."/>
        </authorList>
    </citation>
    <scope>NUCLEOTIDE SEQUENCE [LARGE SCALE GENOMIC DNA]</scope>
    <source>
        <strain evidence="7">JCM 4087</strain>
    </source>
</reference>
<keyword evidence="3 5" id="KW-1133">Transmembrane helix</keyword>
<evidence type="ECO:0000256" key="1">
    <source>
        <dbReference type="ARBA" id="ARBA00004127"/>
    </source>
</evidence>
<dbReference type="Proteomes" id="UP001596091">
    <property type="component" value="Unassembled WGS sequence"/>
</dbReference>
<dbReference type="GO" id="GO:0032259">
    <property type="term" value="P:methylation"/>
    <property type="evidence" value="ECO:0007669"/>
    <property type="project" value="UniProtKB-KW"/>
</dbReference>
<feature type="transmembrane region" description="Helical" evidence="5">
    <location>
        <begin position="266"/>
        <end position="284"/>
    </location>
</feature>
<dbReference type="Gene3D" id="1.20.120.1630">
    <property type="match status" value="1"/>
</dbReference>
<keyword evidence="7" id="KW-1185">Reference proteome</keyword>
<dbReference type="Pfam" id="PF04191">
    <property type="entry name" value="PEMT"/>
    <property type="match status" value="1"/>
</dbReference>
<keyword evidence="6" id="KW-0808">Transferase</keyword>
<dbReference type="EC" id="2.1.1.334" evidence="6"/>
<feature type="transmembrane region" description="Helical" evidence="5">
    <location>
        <begin position="32"/>
        <end position="53"/>
    </location>
</feature>
<name>A0ABW1EGV9_9BACT</name>
<comment type="subcellular location">
    <subcellularLocation>
        <location evidence="1">Endomembrane system</location>
        <topology evidence="1">Multi-pass membrane protein</topology>
    </subcellularLocation>
</comment>
<evidence type="ECO:0000256" key="4">
    <source>
        <dbReference type="ARBA" id="ARBA00023136"/>
    </source>
</evidence>
<dbReference type="GO" id="GO:0004671">
    <property type="term" value="F:protein C-terminal S-isoprenylcysteine carboxyl O-methyltransferase activity"/>
    <property type="evidence" value="ECO:0007669"/>
    <property type="project" value="UniProtKB-EC"/>
</dbReference>
<keyword evidence="4 5" id="KW-0472">Membrane</keyword>
<feature type="transmembrane region" description="Helical" evidence="5">
    <location>
        <begin position="125"/>
        <end position="146"/>
    </location>
</feature>
<proteinExistence type="predicted"/>
<dbReference type="RefSeq" id="WP_263340250.1">
    <property type="nucleotide sequence ID" value="NZ_JAGSYH010000005.1"/>
</dbReference>
<evidence type="ECO:0000256" key="3">
    <source>
        <dbReference type="ARBA" id="ARBA00022989"/>
    </source>
</evidence>
<feature type="transmembrane region" description="Helical" evidence="5">
    <location>
        <begin position="95"/>
        <end position="119"/>
    </location>
</feature>
<dbReference type="EC" id="2.1.1.100" evidence="6"/>
<dbReference type="InterPro" id="IPR007318">
    <property type="entry name" value="Phopholipid_MeTrfase"/>
</dbReference>
<keyword evidence="6" id="KW-0489">Methyltransferase</keyword>
<keyword evidence="2 5" id="KW-0812">Transmembrane</keyword>
<accession>A0ABW1EGV9</accession>
<comment type="caution">
    <text evidence="6">The sequence shown here is derived from an EMBL/GenBank/DDBJ whole genome shotgun (WGS) entry which is preliminary data.</text>
</comment>
<protein>
    <submittedName>
        <fullName evidence="6">Methyltransferase family protein</fullName>
        <ecNumber evidence="6">2.1.1.100</ecNumber>
        <ecNumber evidence="6">2.1.1.334</ecNumber>
    </submittedName>
</protein>
<evidence type="ECO:0000256" key="5">
    <source>
        <dbReference type="SAM" id="Phobius"/>
    </source>
</evidence>